<gene>
    <name evidence="2" type="ORF">HYG85_00920</name>
</gene>
<sequence>MSKKKMGRPTTDPKPHSLHVRVNDKELKTLDNYCEKNNKTRAQGVRDGINALENK</sequence>
<evidence type="ECO:0000256" key="1">
    <source>
        <dbReference type="SAM" id="MobiDB-lite"/>
    </source>
</evidence>
<proteinExistence type="predicted"/>
<organism evidence="2 3">
    <name type="scientific">Vallitalea guaymasensis</name>
    <dbReference type="NCBI Taxonomy" id="1185412"/>
    <lineage>
        <taxon>Bacteria</taxon>
        <taxon>Bacillati</taxon>
        <taxon>Bacillota</taxon>
        <taxon>Clostridia</taxon>
        <taxon>Lachnospirales</taxon>
        <taxon>Vallitaleaceae</taxon>
        <taxon>Vallitalea</taxon>
    </lineage>
</organism>
<evidence type="ECO:0000313" key="2">
    <source>
        <dbReference type="EMBL" id="QUH27556.1"/>
    </source>
</evidence>
<evidence type="ECO:0008006" key="4">
    <source>
        <dbReference type="Google" id="ProtNLM"/>
    </source>
</evidence>
<keyword evidence="3" id="KW-1185">Reference proteome</keyword>
<protein>
    <recommendedName>
        <fullName evidence="4">Ribbon-helix-helix protein CopG domain-containing protein</fullName>
    </recommendedName>
</protein>
<dbReference type="Proteomes" id="UP000677305">
    <property type="component" value="Chromosome"/>
</dbReference>
<dbReference type="RefSeq" id="WP_212691908.1">
    <property type="nucleotide sequence ID" value="NZ_CP058561.1"/>
</dbReference>
<feature type="compositionally biased region" description="Basic and acidic residues" evidence="1">
    <location>
        <begin position="11"/>
        <end position="21"/>
    </location>
</feature>
<dbReference type="KEGG" id="vgu:HYG85_00920"/>
<evidence type="ECO:0000313" key="3">
    <source>
        <dbReference type="Proteomes" id="UP000677305"/>
    </source>
</evidence>
<accession>A0A8J8M742</accession>
<feature type="region of interest" description="Disordered" evidence="1">
    <location>
        <begin position="1"/>
        <end position="21"/>
    </location>
</feature>
<reference evidence="2 3" key="1">
    <citation type="submission" date="2020-07" db="EMBL/GenBank/DDBJ databases">
        <title>Vallitalea guaymasensis genome.</title>
        <authorList>
            <person name="Postec A."/>
        </authorList>
    </citation>
    <scope>NUCLEOTIDE SEQUENCE [LARGE SCALE GENOMIC DNA]</scope>
    <source>
        <strain evidence="2 3">Ra1766G1</strain>
    </source>
</reference>
<dbReference type="AlphaFoldDB" id="A0A8J8M742"/>
<dbReference type="EMBL" id="CP058561">
    <property type="protein sequence ID" value="QUH27556.1"/>
    <property type="molecule type" value="Genomic_DNA"/>
</dbReference>
<name>A0A8J8M742_9FIRM</name>